<dbReference type="Pfam" id="PF04910">
    <property type="entry name" value="Tcf25"/>
    <property type="match status" value="1"/>
</dbReference>
<feature type="region of interest" description="Disordered" evidence="1">
    <location>
        <begin position="114"/>
        <end position="134"/>
    </location>
</feature>
<proteinExistence type="predicted"/>
<feature type="region of interest" description="Disordered" evidence="1">
    <location>
        <begin position="1"/>
        <end position="101"/>
    </location>
</feature>
<feature type="compositionally biased region" description="Basic residues" evidence="1">
    <location>
        <begin position="79"/>
        <end position="91"/>
    </location>
</feature>
<gene>
    <name evidence="2" type="ORF">CANTADRAFT_50628</name>
</gene>
<reference evidence="3" key="1">
    <citation type="submission" date="2016-05" db="EMBL/GenBank/DDBJ databases">
        <title>Comparative genomics of biotechnologically important yeasts.</title>
        <authorList>
            <consortium name="DOE Joint Genome Institute"/>
            <person name="Riley R."/>
            <person name="Haridas S."/>
            <person name="Wolfe K.H."/>
            <person name="Lopes M.R."/>
            <person name="Hittinger C.T."/>
            <person name="Goker M."/>
            <person name="Salamov A."/>
            <person name="Wisecaver J."/>
            <person name="Long T.M."/>
            <person name="Aerts A.L."/>
            <person name="Barry K."/>
            <person name="Choi C."/>
            <person name="Clum A."/>
            <person name="Coughlan A.Y."/>
            <person name="Deshpande S."/>
            <person name="Douglass A.P."/>
            <person name="Hanson S.J."/>
            <person name="Klenk H.-P."/>
            <person name="Labutti K."/>
            <person name="Lapidus A."/>
            <person name="Lindquist E."/>
            <person name="Lipzen A."/>
            <person name="Meier-Kolthoff J.P."/>
            <person name="Ohm R.A."/>
            <person name="Otillar R.P."/>
            <person name="Pangilinan J."/>
            <person name="Peng Y."/>
            <person name="Rokas A."/>
            <person name="Rosa C.A."/>
            <person name="Scheuner C."/>
            <person name="Sibirny A.A."/>
            <person name="Slot J.C."/>
            <person name="Stielow J.B."/>
            <person name="Sun H."/>
            <person name="Kurtzman C.P."/>
            <person name="Blackwell M."/>
            <person name="Grigoriev I.V."/>
            <person name="Jeffries T.W."/>
        </authorList>
    </citation>
    <scope>NUCLEOTIDE SEQUENCE [LARGE SCALE GENOMIC DNA]</scope>
    <source>
        <strain evidence="3">NRRL Y-17324</strain>
    </source>
</reference>
<feature type="compositionally biased region" description="Acidic residues" evidence="1">
    <location>
        <begin position="46"/>
        <end position="57"/>
    </location>
</feature>
<dbReference type="Proteomes" id="UP000094285">
    <property type="component" value="Unassembled WGS sequence"/>
</dbReference>
<name>A0A1E4SKV3_9ASCO</name>
<dbReference type="GO" id="GO:0030674">
    <property type="term" value="F:protein-macromolecule adaptor activity"/>
    <property type="evidence" value="ECO:0007669"/>
    <property type="project" value="EnsemblFungi"/>
</dbReference>
<dbReference type="STRING" id="984487.A0A1E4SKV3"/>
<dbReference type="EMBL" id="KV453911">
    <property type="protein sequence ID" value="ODV80145.1"/>
    <property type="molecule type" value="Genomic_DNA"/>
</dbReference>
<dbReference type="PANTHER" id="PTHR22684">
    <property type="entry name" value="NULP1-RELATED"/>
    <property type="match status" value="1"/>
</dbReference>
<organism evidence="2 3">
    <name type="scientific">Suhomyces tanzawaensis NRRL Y-17324</name>
    <dbReference type="NCBI Taxonomy" id="984487"/>
    <lineage>
        <taxon>Eukaryota</taxon>
        <taxon>Fungi</taxon>
        <taxon>Dikarya</taxon>
        <taxon>Ascomycota</taxon>
        <taxon>Saccharomycotina</taxon>
        <taxon>Pichiomycetes</taxon>
        <taxon>Debaryomycetaceae</taxon>
        <taxon>Suhomyces</taxon>
    </lineage>
</organism>
<dbReference type="GO" id="GO:0072344">
    <property type="term" value="P:rescue of stalled ribosome"/>
    <property type="evidence" value="ECO:0007669"/>
    <property type="project" value="EnsemblFungi"/>
</dbReference>
<dbReference type="InterPro" id="IPR006994">
    <property type="entry name" value="TCF25/Rqc1"/>
</dbReference>
<dbReference type="GO" id="GO:1990116">
    <property type="term" value="P:ribosome-associated ubiquitin-dependent protein catabolic process"/>
    <property type="evidence" value="ECO:0007669"/>
    <property type="project" value="EnsemblFungi"/>
</dbReference>
<dbReference type="GO" id="GO:1990112">
    <property type="term" value="C:RQC complex"/>
    <property type="evidence" value="ECO:0007669"/>
    <property type="project" value="EnsemblFungi"/>
</dbReference>
<dbReference type="PANTHER" id="PTHR22684:SF0">
    <property type="entry name" value="RIBOSOME QUALITY CONTROL COMPLEX SUBUNIT TCF25"/>
    <property type="match status" value="1"/>
</dbReference>
<accession>A0A1E4SKV3</accession>
<sequence length="687" mass="79316">MSSRALKRLERQKQQALGLGDESEQEEVVEETSNPKFNAFALLKGDDDDDDEDEEVEQHEVIEKSTETQQASKPDTKTKGKKSKKNKKAKKKTEDVDSDEELDRFLAEIKAKDLSKESKDVTPSESEPAEDEYDFEEELDMVSEPVKEFDSNFKFFTSHRLKQSLPLLSIPSVKDLDPDQEFRNLFGNLSLDTIEDANTTTSLAISPELLEQFRKLARLTRGWGGKDRRGIPGTTRKLLLTRIRDDWLPTAQKLMDAKELRQDEVLKYLEYKEDSATIEELEFKLKKEYKLGVRYFRFDKLNNIQQRVANTRFYASVVMTPDPESLMHLLQQYPYHPETLLQVAMVLLRQGSEKSTSISLIEKALFVFDRSLQKRMHELLLEGKSELIRLPYEGFLNRQFYLCLFRYIIGLGERRTFFTALSYCKFLLSLSPAEDPLGVRYFIDFYAIMSEEYKFLTRFAQSPLCVTYEKWLTPGIAYSTVLAYLKMDDKENAKKLLRTAYTYHPYTGLKLLELIGLSASLPIKESTLKPTHDVIVAAETYLVRAGLLWDEQSSRQFLHDELTELFQTQNQKAKSSIYELLGFNSAPDQPDIPINLIRFAILSGESKIMARLPQQVWNENAFEYDALPPNDTTVQYNEFTGVANGSSVVDSMIDYVDHNLLGTIIQSRTDEGQFEEMVRQLQEEEEN</sequence>
<protein>
    <submittedName>
        <fullName evidence="2">DUF654-domain-containing protein</fullName>
    </submittedName>
</protein>
<evidence type="ECO:0000256" key="1">
    <source>
        <dbReference type="SAM" id="MobiDB-lite"/>
    </source>
</evidence>
<feature type="compositionally biased region" description="Acidic residues" evidence="1">
    <location>
        <begin position="21"/>
        <end position="30"/>
    </location>
</feature>
<dbReference type="RefSeq" id="XP_020065267.1">
    <property type="nucleotide sequence ID" value="XM_020209849.1"/>
</dbReference>
<keyword evidence="3" id="KW-1185">Reference proteome</keyword>
<dbReference type="OrthoDB" id="205993at2759"/>
<dbReference type="AlphaFoldDB" id="A0A1E4SKV3"/>
<dbReference type="GeneID" id="30983985"/>
<evidence type="ECO:0000313" key="3">
    <source>
        <dbReference type="Proteomes" id="UP000094285"/>
    </source>
</evidence>
<evidence type="ECO:0000313" key="2">
    <source>
        <dbReference type="EMBL" id="ODV80145.1"/>
    </source>
</evidence>